<evidence type="ECO:0000256" key="1">
    <source>
        <dbReference type="SAM" id="Phobius"/>
    </source>
</evidence>
<reference evidence="2 3" key="1">
    <citation type="submission" date="2014-07" db="EMBL/GenBank/DDBJ databases">
        <title>Genome of Chryseobacterium piperi CTM.</title>
        <authorList>
            <person name="Pipes S.E."/>
            <person name="Stropko S.J."/>
            <person name="Newman J.D."/>
        </authorList>
    </citation>
    <scope>NUCLEOTIDE SEQUENCE [LARGE SCALE GENOMIC DNA]</scope>
    <source>
        <strain evidence="2 3">CTM</strain>
    </source>
</reference>
<evidence type="ECO:0008006" key="4">
    <source>
        <dbReference type="Google" id="ProtNLM"/>
    </source>
</evidence>
<feature type="transmembrane region" description="Helical" evidence="1">
    <location>
        <begin position="251"/>
        <end position="270"/>
    </location>
</feature>
<dbReference type="OrthoDB" id="9554144at2"/>
<feature type="transmembrane region" description="Helical" evidence="1">
    <location>
        <begin position="7"/>
        <end position="27"/>
    </location>
</feature>
<keyword evidence="1" id="KW-1133">Transmembrane helix</keyword>
<comment type="caution">
    <text evidence="2">The sequence shown here is derived from an EMBL/GenBank/DDBJ whole genome shotgun (WGS) entry which is preliminary data.</text>
</comment>
<organism evidence="2 3">
    <name type="scientific">Chryseobacterium piperi</name>
    <dbReference type="NCBI Taxonomy" id="558152"/>
    <lineage>
        <taxon>Bacteria</taxon>
        <taxon>Pseudomonadati</taxon>
        <taxon>Bacteroidota</taxon>
        <taxon>Flavobacteriia</taxon>
        <taxon>Flavobacteriales</taxon>
        <taxon>Weeksellaceae</taxon>
        <taxon>Chryseobacterium group</taxon>
        <taxon>Chryseobacterium</taxon>
    </lineage>
</organism>
<evidence type="ECO:0000313" key="3">
    <source>
        <dbReference type="Proteomes" id="UP000028709"/>
    </source>
</evidence>
<feature type="transmembrane region" description="Helical" evidence="1">
    <location>
        <begin position="91"/>
        <end position="113"/>
    </location>
</feature>
<feature type="transmembrane region" description="Helical" evidence="1">
    <location>
        <begin position="133"/>
        <end position="161"/>
    </location>
</feature>
<feature type="transmembrane region" description="Helical" evidence="1">
    <location>
        <begin position="62"/>
        <end position="85"/>
    </location>
</feature>
<sequence>MGVLKKLFSTFALQQCLLLILLYIILFFFKNDYILVFAYIYSLFLGFAVIKTRVEYLLANNTGLIFLLFLFLYGALHSIASLILLDEIPQNIYLSTIIYGATLPSYLLGYSFVKQKLYNEAYKEEIKESEPSVFYSIFLVILLILLTGYMSYFFISIGAFFNLSVLTKDRSEVFETREQSQIVVGLLISGIYLYFIYYYKKISKLILFIISAILLYYVLMQLAAGNRRDFMPMVTGVFWIFVNIKKLKFNLFWFVVLLFSIFIFQYLGTIRGSLSSNTNMNSSESSVAALTNNEFTYPFYTLSFEVDDMLKNKIEYKYGESLSYPVLFFIPRAIYPEKPNSLANQFIQKHFGKRYKMGFAYTPVSEAFVNFGVLGPFFCYFLVGLVISFIQNRNHQVLNFVFFTMILDFCRGELGTFFYQFFFTALFIYILPSIKKAILLLNR</sequence>
<gene>
    <name evidence="2" type="ORF">IQ37_06205</name>
</gene>
<dbReference type="AlphaFoldDB" id="A0A086BKC4"/>
<keyword evidence="1" id="KW-0472">Membrane</keyword>
<dbReference type="STRING" id="558152.IQ37_06205"/>
<dbReference type="NCBIfam" id="TIGR04370">
    <property type="entry name" value="glyco_rpt_poly"/>
    <property type="match status" value="1"/>
</dbReference>
<feature type="transmembrane region" description="Helical" evidence="1">
    <location>
        <begin position="33"/>
        <end position="50"/>
    </location>
</feature>
<dbReference type="KEGG" id="cpip:CJF12_19080"/>
<dbReference type="Pfam" id="PF14296">
    <property type="entry name" value="O-ag_pol_Wzy"/>
    <property type="match status" value="1"/>
</dbReference>
<feature type="transmembrane region" description="Helical" evidence="1">
    <location>
        <begin position="417"/>
        <end position="434"/>
    </location>
</feature>
<proteinExistence type="predicted"/>
<protein>
    <recommendedName>
        <fullName evidence="4">Oligosaccharide repeat unit polymerase</fullName>
    </recommendedName>
</protein>
<accession>A0A086BKC4</accession>
<dbReference type="eggNOG" id="ENOG5032SM8">
    <property type="taxonomic scope" value="Bacteria"/>
</dbReference>
<dbReference type="Proteomes" id="UP000028709">
    <property type="component" value="Unassembled WGS sequence"/>
</dbReference>
<dbReference type="EMBL" id="JPRJ01000007">
    <property type="protein sequence ID" value="KFF29388.1"/>
    <property type="molecule type" value="Genomic_DNA"/>
</dbReference>
<name>A0A086BKC4_9FLAO</name>
<dbReference type="RefSeq" id="WP_034682604.1">
    <property type="nucleotide sequence ID" value="NZ_CP023049.2"/>
</dbReference>
<feature type="transmembrane region" description="Helical" evidence="1">
    <location>
        <begin position="181"/>
        <end position="198"/>
    </location>
</feature>
<feature type="transmembrane region" description="Helical" evidence="1">
    <location>
        <begin position="367"/>
        <end position="390"/>
    </location>
</feature>
<feature type="transmembrane region" description="Helical" evidence="1">
    <location>
        <begin position="205"/>
        <end position="224"/>
    </location>
</feature>
<keyword evidence="1" id="KW-0812">Transmembrane</keyword>
<evidence type="ECO:0000313" key="2">
    <source>
        <dbReference type="EMBL" id="KFF29388.1"/>
    </source>
</evidence>
<keyword evidence="3" id="KW-1185">Reference proteome</keyword>
<dbReference type="InterPro" id="IPR029468">
    <property type="entry name" value="O-ag_pol_Wzy"/>
</dbReference>